<protein>
    <submittedName>
        <fullName evidence="1">Uncharacterized protein</fullName>
    </submittedName>
</protein>
<reference evidence="1" key="2">
    <citation type="journal article" date="2019" name="Genome Biol. Evol.">
        <title>Day and night: Metabolic profiles and evolutionary relationships of six axenic non-marine cyanobacteria.</title>
        <authorList>
            <person name="Will S.E."/>
            <person name="Henke P."/>
            <person name="Boedeker C."/>
            <person name="Huang S."/>
            <person name="Brinkmann H."/>
            <person name="Rohde M."/>
            <person name="Jarek M."/>
            <person name="Friedl T."/>
            <person name="Seufert S."/>
            <person name="Schumacher M."/>
            <person name="Overmann J."/>
            <person name="Neumann-Schaal M."/>
            <person name="Petersen J."/>
        </authorList>
    </citation>
    <scope>NUCLEOTIDE SEQUENCE [LARGE SCALE GENOMIC DNA]</scope>
    <source>
        <strain evidence="1">PCC 7102</strain>
    </source>
</reference>
<dbReference type="EMBL" id="RSCL01000008">
    <property type="protein sequence ID" value="RUT05531.1"/>
    <property type="molecule type" value="Genomic_DNA"/>
</dbReference>
<name>A0A3S1J0E9_9CYAN</name>
<reference evidence="1" key="1">
    <citation type="submission" date="2018-12" db="EMBL/GenBank/DDBJ databases">
        <authorList>
            <person name="Will S."/>
            <person name="Neumann-Schaal M."/>
            <person name="Henke P."/>
        </authorList>
    </citation>
    <scope>NUCLEOTIDE SEQUENCE</scope>
    <source>
        <strain evidence="1">PCC 7102</strain>
    </source>
</reference>
<accession>A0A3S1J0E9</accession>
<evidence type="ECO:0000313" key="1">
    <source>
        <dbReference type="EMBL" id="RUT05531.1"/>
    </source>
</evidence>
<evidence type="ECO:0000313" key="2">
    <source>
        <dbReference type="Proteomes" id="UP000271624"/>
    </source>
</evidence>
<dbReference type="Proteomes" id="UP000271624">
    <property type="component" value="Unassembled WGS sequence"/>
</dbReference>
<keyword evidence="2" id="KW-1185">Reference proteome</keyword>
<comment type="caution">
    <text evidence="1">The sequence shown here is derived from an EMBL/GenBank/DDBJ whole genome shotgun (WGS) entry which is preliminary data.</text>
</comment>
<organism evidence="1 2">
    <name type="scientific">Dulcicalothrix desertica PCC 7102</name>
    <dbReference type="NCBI Taxonomy" id="232991"/>
    <lineage>
        <taxon>Bacteria</taxon>
        <taxon>Bacillati</taxon>
        <taxon>Cyanobacteriota</taxon>
        <taxon>Cyanophyceae</taxon>
        <taxon>Nostocales</taxon>
        <taxon>Calotrichaceae</taxon>
        <taxon>Dulcicalothrix</taxon>
    </lineage>
</organism>
<proteinExistence type="predicted"/>
<gene>
    <name evidence="1" type="ORF">DSM106972_035380</name>
</gene>
<sequence>MGLAFDEALEAIVTGVTDSECKLFWHSNDRDPKKNVVTKSEMTVRIADVYFRTLHPLVLSFI</sequence>
<dbReference type="AlphaFoldDB" id="A0A3S1J0E9"/>